<organism evidence="1 2">
    <name type="scientific">Pseudomonas amygdali pv. lachrymans str. M301315</name>
    <dbReference type="NCBI Taxonomy" id="629260"/>
    <lineage>
        <taxon>Bacteria</taxon>
        <taxon>Pseudomonadati</taxon>
        <taxon>Pseudomonadota</taxon>
        <taxon>Gammaproteobacteria</taxon>
        <taxon>Pseudomonadales</taxon>
        <taxon>Pseudomonadaceae</taxon>
        <taxon>Pseudomonas</taxon>
        <taxon>Pseudomonas amygdali</taxon>
    </lineage>
</organism>
<proteinExistence type="predicted"/>
<reference evidence="1 2" key="1">
    <citation type="journal article" date="2011" name="PLoS Pathog.">
        <title>Dynamic evolution of pathogenicity revealed by sequencing and comparative genomics of 19 Pseudomonas syringae isolates.</title>
        <authorList>
            <person name="Baltrus D.A."/>
            <person name="Nishimura M.T."/>
            <person name="Romanchuk A."/>
            <person name="Chang J.H."/>
            <person name="Mukhtar M.S."/>
            <person name="Cherkis K."/>
            <person name="Roach J."/>
            <person name="Grant S.R."/>
            <person name="Jones C.D."/>
            <person name="Dangl J.L."/>
        </authorList>
    </citation>
    <scope>NUCLEOTIDE SEQUENCE [LARGE SCALE GENOMIC DNA]</scope>
    <source>
        <strain evidence="1 2">M301315</strain>
    </source>
</reference>
<sequence>MDIDELDQMAFGYKSDQVIEVDPFGLHVYLPDMENAEHKFSLWGMDWVRSVDLSEPVNVSVRGDGKLWLEDGHHRTFCARLRNEKLQAIVEIKANPVLTILNRQSSKCTKTPDDSPSP</sequence>
<evidence type="ECO:0000313" key="1">
    <source>
        <dbReference type="EMBL" id="AXH60180.1"/>
    </source>
</evidence>
<dbReference type="Proteomes" id="UP000006426">
    <property type="component" value="Plasmid pmppla107"/>
</dbReference>
<dbReference type="AlphaFoldDB" id="A0AAD0PWQ8"/>
<name>A0AAD0PWQ8_PSEAV</name>
<protein>
    <submittedName>
        <fullName evidence="1">Uncharacterized protein</fullName>
    </submittedName>
</protein>
<accession>A0AAD0PWQ8</accession>
<evidence type="ECO:0000313" key="2">
    <source>
        <dbReference type="Proteomes" id="UP000006426"/>
    </source>
</evidence>
<keyword evidence="1" id="KW-0614">Plasmid</keyword>
<dbReference type="EMBL" id="CP031226">
    <property type="protein sequence ID" value="AXH60180.1"/>
    <property type="molecule type" value="Genomic_DNA"/>
</dbReference>
<geneLocation type="plasmid" evidence="2">
    <name>pmppla107</name>
</geneLocation>
<gene>
    <name evidence="1" type="ORF">PLA107_033885</name>
</gene>